<dbReference type="EMBL" id="JRWR01000023">
    <property type="protein sequence ID" value="KHD23482.1"/>
    <property type="molecule type" value="Genomic_DNA"/>
</dbReference>
<keyword evidence="2" id="KW-1185">Reference proteome</keyword>
<accession>A0ACC4NSH9</accession>
<reference evidence="1" key="1">
    <citation type="submission" date="2014-10" db="EMBL/GenBank/DDBJ databases">
        <title>Genome sequencing of Vibrio caribbeanicus T14.</title>
        <authorList>
            <person name="Chan K.-G."/>
            <person name="Mohamad N.I."/>
        </authorList>
    </citation>
    <scope>NUCLEOTIDE SEQUENCE</scope>
    <source>
        <strain evidence="1">T14</strain>
    </source>
</reference>
<name>A0ACC4NSH9_9VIBR</name>
<evidence type="ECO:0000313" key="2">
    <source>
        <dbReference type="Proteomes" id="UP000030421"/>
    </source>
</evidence>
<dbReference type="Proteomes" id="UP000030421">
    <property type="component" value="Unassembled WGS sequence"/>
</dbReference>
<evidence type="ECO:0000313" key="1">
    <source>
        <dbReference type="EMBL" id="KHD23482.1"/>
    </source>
</evidence>
<comment type="caution">
    <text evidence="1">The sequence shown here is derived from an EMBL/GenBank/DDBJ whole genome shotgun (WGS) entry which is preliminary data.</text>
</comment>
<proteinExistence type="predicted"/>
<sequence>MKIVFRVDASLVIGSGHAMRSLVLAEIFRSRGWTVQFVCLPQAGDLISFIEKKGFSTLKLNAPLTFMQPRFDGDYESWLHRSEGEDAVEFIELVGAADWVVVDHYGLGIVWEKQVTEKLGCYLLAIDDLNRNHCSDLILDQNLWPDQRSRYSSCLASKLLGPEYALLRPRFRELKLSAPEKQNQVVAFFGGSDPTQECRKLLEASSSISRLPFTIKVVTGRLNQKHKELLKYAEPGYIEVIQFLEDFEFELAKSKYAIGASGVSNWERFCLNIPATIVSVADNQRTLSKFLSQQELAFYLGEGAETTSETYYKELCRLEKTWSSVKPFSRLEVDGCGAEKVATIMETYK</sequence>
<gene>
    <name evidence="1" type="ORF">NM09_18615</name>
</gene>
<protein>
    <submittedName>
        <fullName evidence="1">Uncharacterized protein</fullName>
    </submittedName>
</protein>
<organism evidence="1 2">
    <name type="scientific">Vibrio caribbeanicus</name>
    <dbReference type="NCBI Taxonomy" id="701175"/>
    <lineage>
        <taxon>Bacteria</taxon>
        <taxon>Pseudomonadati</taxon>
        <taxon>Pseudomonadota</taxon>
        <taxon>Gammaproteobacteria</taxon>
        <taxon>Vibrionales</taxon>
        <taxon>Vibrionaceae</taxon>
        <taxon>Vibrio</taxon>
    </lineage>
</organism>